<dbReference type="PANTHER" id="PTHR12526">
    <property type="entry name" value="GLYCOSYLTRANSFERASE"/>
    <property type="match status" value="1"/>
</dbReference>
<dbReference type="PANTHER" id="PTHR12526:SF638">
    <property type="entry name" value="SPORE COAT PROTEIN SA"/>
    <property type="match status" value="1"/>
</dbReference>
<proteinExistence type="predicted"/>
<dbReference type="CDD" id="cd03808">
    <property type="entry name" value="GT4_CapM-like"/>
    <property type="match status" value="1"/>
</dbReference>
<organism evidence="2 3">
    <name type="scientific">Parasphingorhabdus cellanae</name>
    <dbReference type="NCBI Taxonomy" id="2806553"/>
    <lineage>
        <taxon>Bacteria</taxon>
        <taxon>Pseudomonadati</taxon>
        <taxon>Pseudomonadota</taxon>
        <taxon>Alphaproteobacteria</taxon>
        <taxon>Sphingomonadales</taxon>
        <taxon>Sphingomonadaceae</taxon>
        <taxon>Parasphingorhabdus</taxon>
    </lineage>
</organism>
<protein>
    <submittedName>
        <fullName evidence="2">Glycosyltransferase family 4 protein</fullName>
    </submittedName>
</protein>
<dbReference type="Pfam" id="PF13692">
    <property type="entry name" value="Glyco_trans_1_4"/>
    <property type="match status" value="1"/>
</dbReference>
<accession>A0ABX7SZX4</accession>
<dbReference type="RefSeq" id="WP_207986679.1">
    <property type="nucleotide sequence ID" value="NZ_CP071794.1"/>
</dbReference>
<evidence type="ECO:0000313" key="3">
    <source>
        <dbReference type="Proteomes" id="UP000663923"/>
    </source>
</evidence>
<dbReference type="Gene3D" id="3.40.50.2000">
    <property type="entry name" value="Glycogen Phosphorylase B"/>
    <property type="match status" value="2"/>
</dbReference>
<dbReference type="EMBL" id="CP071794">
    <property type="protein sequence ID" value="QTD54848.1"/>
    <property type="molecule type" value="Genomic_DNA"/>
</dbReference>
<evidence type="ECO:0000259" key="1">
    <source>
        <dbReference type="Pfam" id="PF13477"/>
    </source>
</evidence>
<reference evidence="2 3" key="1">
    <citation type="submission" date="2021-03" db="EMBL/GenBank/DDBJ databases">
        <title>Complete genome of Parasphingorhabdus_sp.JHSY0214.</title>
        <authorList>
            <person name="Yoo J.H."/>
            <person name="Bae J.W."/>
        </authorList>
    </citation>
    <scope>NUCLEOTIDE SEQUENCE [LARGE SCALE GENOMIC DNA]</scope>
    <source>
        <strain evidence="2 3">JHSY0214</strain>
    </source>
</reference>
<dbReference type="InterPro" id="IPR028098">
    <property type="entry name" value="Glyco_trans_4-like_N"/>
</dbReference>
<dbReference type="Proteomes" id="UP000663923">
    <property type="component" value="Chromosome"/>
</dbReference>
<keyword evidence="3" id="KW-1185">Reference proteome</keyword>
<evidence type="ECO:0000313" key="2">
    <source>
        <dbReference type="EMBL" id="QTD54848.1"/>
    </source>
</evidence>
<sequence>MSVILINGSHPDYLINLRGPLISDLIARGHVVHVTSPNIRHQESAALSSLGAISHNVNLERRSLNPLADLRYLFDIVSLIKKEKPDFVLGYTIKPNIWGTYAAALCQVDSAVMVTGLGYAFVPTGGTKQRIGKKVIHKLYRLATNKNKAVIFQNTDDRNDFTAQGCLSDIKKAKVVNGSGVDTDYYSPTPLPEKPVFLLVARLLISKGVRDYATAAVSILAKRQDCRFLIAGFLDNGPDSISQEELDSWISSGIEFVGHLDDVRPAISSASVYVLPSYREGTPRTVLEASAMGRAAIVTDVPGCRETIVDGETGYLVPVRDANALEAAMLALANDADLRSKMGAAAREFCDEKYAVGKVNDALIGYLGL</sequence>
<gene>
    <name evidence="2" type="ORF">J4G78_11370</name>
</gene>
<dbReference type="Pfam" id="PF13477">
    <property type="entry name" value="Glyco_trans_4_2"/>
    <property type="match status" value="1"/>
</dbReference>
<feature type="domain" description="Glycosyltransferase subfamily 4-like N-terminal" evidence="1">
    <location>
        <begin position="21"/>
        <end position="154"/>
    </location>
</feature>
<name>A0ABX7SZX4_9SPHN</name>
<dbReference type="SUPFAM" id="SSF53756">
    <property type="entry name" value="UDP-Glycosyltransferase/glycogen phosphorylase"/>
    <property type="match status" value="1"/>
</dbReference>